<dbReference type="AlphaFoldDB" id="A0A1M5WTC7"/>
<dbReference type="GO" id="GO:0009378">
    <property type="term" value="F:four-way junction helicase activity"/>
    <property type="evidence" value="ECO:0007669"/>
    <property type="project" value="TreeGrafter"/>
</dbReference>
<dbReference type="STRING" id="1195760.SAMN05444281_2626"/>
<evidence type="ECO:0000256" key="10">
    <source>
        <dbReference type="ARBA" id="ARBA00034808"/>
    </source>
</evidence>
<dbReference type="Gene3D" id="1.10.10.10">
    <property type="entry name" value="Winged helix-like DNA-binding domain superfamily/Winged helix DNA-binding domain"/>
    <property type="match status" value="1"/>
</dbReference>
<evidence type="ECO:0000256" key="8">
    <source>
        <dbReference type="ARBA" id="ARBA00023235"/>
    </source>
</evidence>
<dbReference type="GO" id="GO:0006281">
    <property type="term" value="P:DNA repair"/>
    <property type="evidence" value="ECO:0007669"/>
    <property type="project" value="TreeGrafter"/>
</dbReference>
<dbReference type="RefSeq" id="WP_073122266.1">
    <property type="nucleotide sequence ID" value="NZ_BMEN01000005.1"/>
</dbReference>
<dbReference type="InterPro" id="IPR032284">
    <property type="entry name" value="RecQ_Zn-bd"/>
</dbReference>
<comment type="similarity">
    <text evidence="1">Belongs to the helicase family. RecQ subfamily.</text>
</comment>
<dbReference type="GO" id="GO:0043590">
    <property type="term" value="C:bacterial nucleoid"/>
    <property type="evidence" value="ECO:0007669"/>
    <property type="project" value="TreeGrafter"/>
</dbReference>
<dbReference type="InterPro" id="IPR004589">
    <property type="entry name" value="DNA_helicase_ATP-dep_RecQ"/>
</dbReference>
<dbReference type="SMART" id="SM00490">
    <property type="entry name" value="HELICc"/>
    <property type="match status" value="1"/>
</dbReference>
<sequence>MLNTSPEKLKEILQKYWNHTSFRPLQEDIIQNILHKQDTFAILPTGGGKSICYQIPALLSEGTCVVISPLIALINDQVDSLKQKGIEAMTIPSRSNTDDIIRLFDNIRIKKIKLLYLSPERLNQPIIQEKLKQLNISFFAVDEAHCISQWGHDFRPAYLKISLLRDLLPNIPFLAVTATATVKTQEQIIDLLKLKNVKKHIGSFDRKNLAYQIYETPQKFDLLCKILGKRKIVTIIYLQNRLAVMELASRLQQQGFKSTYYHAGLSSKEKEKNYQAWNNEEQNIMVATSAFGMGIDKSNVKLVVHLEIPPNIESYVQEAGRAGRNEQKAFSCVILSQNDFKKFKNLSTQNELTFEDVFTVYQKLNQHFQIAYGEIIEQAFDFDIDAFCLKYNLNTNKMSKAIRRLDNYGIVNYQELYESSTYIKVICSSQQLLNFCDQHYSYQILIETILRNYTGIFEMPKRLNIPRLSSKTEISISDIDKKLAYLKDIQFIEYERKQNNHSLQFLVPREDKQTINVVKKDLVALNVIDNEKSINTLAYFENESICRNQLILNYFNEKSSKNCGICDICLESEKNISLENLSNNVLAFLKTKPHTFNDLMIALKSNSISLKEVLKYLINENYIQQNQQYYQLI</sequence>
<reference evidence="16" key="1">
    <citation type="submission" date="2016-11" db="EMBL/GenBank/DDBJ databases">
        <authorList>
            <person name="Varghese N."/>
            <person name="Submissions S."/>
        </authorList>
    </citation>
    <scope>NUCLEOTIDE SEQUENCE [LARGE SCALE GENOMIC DNA]</scope>
    <source>
        <strain evidence="16">DSM 100572</strain>
    </source>
</reference>
<dbReference type="EC" id="5.6.2.4" evidence="10"/>
<evidence type="ECO:0000256" key="9">
    <source>
        <dbReference type="ARBA" id="ARBA00034617"/>
    </source>
</evidence>
<dbReference type="PROSITE" id="PS51194">
    <property type="entry name" value="HELICASE_CTER"/>
    <property type="match status" value="1"/>
</dbReference>
<dbReference type="SMART" id="SM00487">
    <property type="entry name" value="DEXDc"/>
    <property type="match status" value="1"/>
</dbReference>
<dbReference type="OrthoDB" id="9763310at2"/>
<dbReference type="GO" id="GO:0003677">
    <property type="term" value="F:DNA binding"/>
    <property type="evidence" value="ECO:0007669"/>
    <property type="project" value="UniProtKB-KW"/>
</dbReference>
<evidence type="ECO:0000259" key="14">
    <source>
        <dbReference type="PROSITE" id="PS51194"/>
    </source>
</evidence>
<dbReference type="SUPFAM" id="SSF52540">
    <property type="entry name" value="P-loop containing nucleoside triphosphate hydrolases"/>
    <property type="match status" value="1"/>
</dbReference>
<evidence type="ECO:0000313" key="16">
    <source>
        <dbReference type="Proteomes" id="UP000184109"/>
    </source>
</evidence>
<dbReference type="InterPro" id="IPR011545">
    <property type="entry name" value="DEAD/DEAH_box_helicase_dom"/>
</dbReference>
<dbReference type="Gene3D" id="3.40.50.300">
    <property type="entry name" value="P-loop containing nucleotide triphosphate hydrolases"/>
    <property type="match status" value="2"/>
</dbReference>
<organism evidence="15 16">
    <name type="scientific">Wenyingzhuangia marina</name>
    <dbReference type="NCBI Taxonomy" id="1195760"/>
    <lineage>
        <taxon>Bacteria</taxon>
        <taxon>Pseudomonadati</taxon>
        <taxon>Bacteroidota</taxon>
        <taxon>Flavobacteriia</taxon>
        <taxon>Flavobacteriales</taxon>
        <taxon>Flavobacteriaceae</taxon>
        <taxon>Wenyingzhuangia</taxon>
    </lineage>
</organism>
<dbReference type="InterPro" id="IPR014001">
    <property type="entry name" value="Helicase_ATP-bd"/>
</dbReference>
<dbReference type="InterPro" id="IPR027417">
    <property type="entry name" value="P-loop_NTPase"/>
</dbReference>
<gene>
    <name evidence="15" type="ORF">SAMN05444281_2626</name>
</gene>
<evidence type="ECO:0000256" key="7">
    <source>
        <dbReference type="ARBA" id="ARBA00023125"/>
    </source>
</evidence>
<accession>A0A1M5WTC7</accession>
<keyword evidence="4" id="KW-0378">Hydrolase</keyword>
<keyword evidence="2" id="KW-0479">Metal-binding</keyword>
<dbReference type="GO" id="GO:0005524">
    <property type="term" value="F:ATP binding"/>
    <property type="evidence" value="ECO:0007669"/>
    <property type="project" value="UniProtKB-KW"/>
</dbReference>
<dbReference type="InterPro" id="IPR001650">
    <property type="entry name" value="Helicase_C-like"/>
</dbReference>
<dbReference type="GO" id="GO:0046872">
    <property type="term" value="F:metal ion binding"/>
    <property type="evidence" value="ECO:0007669"/>
    <property type="project" value="UniProtKB-KW"/>
</dbReference>
<dbReference type="Proteomes" id="UP000184109">
    <property type="component" value="Unassembled WGS sequence"/>
</dbReference>
<feature type="domain" description="Helicase C-terminal" evidence="14">
    <location>
        <begin position="218"/>
        <end position="365"/>
    </location>
</feature>
<dbReference type="PANTHER" id="PTHR13710">
    <property type="entry name" value="DNA HELICASE RECQ FAMILY MEMBER"/>
    <property type="match status" value="1"/>
</dbReference>
<evidence type="ECO:0000256" key="3">
    <source>
        <dbReference type="ARBA" id="ARBA00022741"/>
    </source>
</evidence>
<dbReference type="GO" id="GO:0006310">
    <property type="term" value="P:DNA recombination"/>
    <property type="evidence" value="ECO:0007669"/>
    <property type="project" value="InterPro"/>
</dbReference>
<evidence type="ECO:0000256" key="11">
    <source>
        <dbReference type="ARBA" id="ARBA00044535"/>
    </source>
</evidence>
<keyword evidence="6" id="KW-0067">ATP-binding</keyword>
<keyword evidence="3" id="KW-0547">Nucleotide-binding</keyword>
<dbReference type="GO" id="GO:0016787">
    <property type="term" value="F:hydrolase activity"/>
    <property type="evidence" value="ECO:0007669"/>
    <property type="project" value="UniProtKB-KW"/>
</dbReference>
<keyword evidence="5 15" id="KW-0347">Helicase</keyword>
<evidence type="ECO:0000256" key="5">
    <source>
        <dbReference type="ARBA" id="ARBA00022806"/>
    </source>
</evidence>
<comment type="catalytic activity">
    <reaction evidence="9">
        <text>Couples ATP hydrolysis with the unwinding of duplex DNA by translocating in the 3'-5' direction.</text>
        <dbReference type="EC" id="5.6.2.4"/>
    </reaction>
</comment>
<dbReference type="InterPro" id="IPR036388">
    <property type="entry name" value="WH-like_DNA-bd_sf"/>
</dbReference>
<dbReference type="FunFam" id="3.40.50.300:FF:000296">
    <property type="entry name" value="ATP-dependent DNA helicase RecQ"/>
    <property type="match status" value="1"/>
</dbReference>
<dbReference type="NCBIfam" id="TIGR00614">
    <property type="entry name" value="recQ_fam"/>
    <property type="match status" value="1"/>
</dbReference>
<evidence type="ECO:0000256" key="12">
    <source>
        <dbReference type="ARBA" id="ARBA00044550"/>
    </source>
</evidence>
<dbReference type="PROSITE" id="PS51192">
    <property type="entry name" value="HELICASE_ATP_BIND_1"/>
    <property type="match status" value="1"/>
</dbReference>
<evidence type="ECO:0000256" key="1">
    <source>
        <dbReference type="ARBA" id="ARBA00005446"/>
    </source>
</evidence>
<proteinExistence type="inferred from homology"/>
<dbReference type="CDD" id="cd17920">
    <property type="entry name" value="DEXHc_RecQ"/>
    <property type="match status" value="1"/>
</dbReference>
<keyword evidence="8" id="KW-0413">Isomerase</keyword>
<dbReference type="Pfam" id="PF00271">
    <property type="entry name" value="Helicase_C"/>
    <property type="match status" value="1"/>
</dbReference>
<evidence type="ECO:0000256" key="6">
    <source>
        <dbReference type="ARBA" id="ARBA00022840"/>
    </source>
</evidence>
<dbReference type="GO" id="GO:0043138">
    <property type="term" value="F:3'-5' DNA helicase activity"/>
    <property type="evidence" value="ECO:0007669"/>
    <property type="project" value="UniProtKB-EC"/>
</dbReference>
<evidence type="ECO:0000313" key="15">
    <source>
        <dbReference type="EMBL" id="SHH90293.1"/>
    </source>
</evidence>
<evidence type="ECO:0000256" key="4">
    <source>
        <dbReference type="ARBA" id="ARBA00022801"/>
    </source>
</evidence>
<protein>
    <recommendedName>
        <fullName evidence="11">ATP-dependent DNA helicase RecQ</fullName>
        <ecNumber evidence="10">5.6.2.4</ecNumber>
    </recommendedName>
    <alternativeName>
        <fullName evidence="12">DNA 3'-5' helicase RecQ</fullName>
    </alternativeName>
</protein>
<evidence type="ECO:0000256" key="2">
    <source>
        <dbReference type="ARBA" id="ARBA00022723"/>
    </source>
</evidence>
<feature type="domain" description="Helicase ATP-binding" evidence="13">
    <location>
        <begin position="30"/>
        <end position="198"/>
    </location>
</feature>
<evidence type="ECO:0000259" key="13">
    <source>
        <dbReference type="PROSITE" id="PS51192"/>
    </source>
</evidence>
<dbReference type="Pfam" id="PF16124">
    <property type="entry name" value="RecQ_Zn_bind"/>
    <property type="match status" value="1"/>
</dbReference>
<name>A0A1M5WTC7_9FLAO</name>
<dbReference type="PANTHER" id="PTHR13710:SF105">
    <property type="entry name" value="ATP-DEPENDENT DNA HELICASE Q1"/>
    <property type="match status" value="1"/>
</dbReference>
<dbReference type="GO" id="GO:0030894">
    <property type="term" value="C:replisome"/>
    <property type="evidence" value="ECO:0007669"/>
    <property type="project" value="TreeGrafter"/>
</dbReference>
<dbReference type="EMBL" id="FQXQ01000006">
    <property type="protein sequence ID" value="SHH90293.1"/>
    <property type="molecule type" value="Genomic_DNA"/>
</dbReference>
<keyword evidence="7" id="KW-0238">DNA-binding</keyword>
<keyword evidence="16" id="KW-1185">Reference proteome</keyword>
<dbReference type="Pfam" id="PF00270">
    <property type="entry name" value="DEAD"/>
    <property type="match status" value="1"/>
</dbReference>
<dbReference type="GO" id="GO:0005737">
    <property type="term" value="C:cytoplasm"/>
    <property type="evidence" value="ECO:0007669"/>
    <property type="project" value="TreeGrafter"/>
</dbReference>